<dbReference type="CDD" id="cd00130">
    <property type="entry name" value="PAS"/>
    <property type="match status" value="1"/>
</dbReference>
<sequence length="532" mass="55484">MRITAPTVELAASVTAVVASSAFLATGFRYRRDPAARPLVAVAAALFAGSVAHLGLVDLELGRVLLDGPADPGPFWQLVAFDLTALVGVSWFLFALQYTGRDDSIASVARVAVAGVLVLLVGPHFDLTVSGPIVGFSTRVSNVVLGLAVVLAVALALIGLFLVLDATLKHKAYPASQTAVHVAALGSVLLAPFVATTVREPLVTPLSVAASSLLFSGLIVRYRVFETLPVVSLVGRDRVIEEMSDGVVIVGADRRVRDLNPAAEALFGVDRSIALGEPLPVVIPDAPDLSTATGSGETDVILDSGRIVSVSVEATTDSRERSLGWLLVCRDITEKRQQARRLRVLTRVVAGAATEQMRSVTDVTAAIDAGECEPTRGGDRIRETTTTVAALVDDVRDIERRLSAGVQSPPPSADLRDVLGSLSVPDDATLTVDSAAERRHVAADPELIAATLEVLLVAAGSATLRIDADESIAASIAPFDASDPDSIEALSLRVVRVAAESASWELRTVPDVAPPAVRIVIPGETGSGGELA</sequence>
<feature type="transmembrane region" description="Helical" evidence="1">
    <location>
        <begin position="76"/>
        <end position="96"/>
    </location>
</feature>
<accession>A0A897MWM3</accession>
<dbReference type="Pfam" id="PF16927">
    <property type="entry name" value="HisKA_7TM"/>
    <property type="match status" value="1"/>
</dbReference>
<evidence type="ECO:0000259" key="2">
    <source>
        <dbReference type="PROSITE" id="PS50113"/>
    </source>
</evidence>
<protein>
    <submittedName>
        <fullName evidence="3">Signal transduction histidine kinase, contains PAS domain</fullName>
    </submittedName>
</protein>
<name>A0A897MWM3_9EURY</name>
<feature type="transmembrane region" description="Helical" evidence="1">
    <location>
        <begin position="6"/>
        <end position="26"/>
    </location>
</feature>
<feature type="transmembrane region" description="Helical" evidence="1">
    <location>
        <begin position="145"/>
        <end position="166"/>
    </location>
</feature>
<dbReference type="RefSeq" id="WP_229114549.1">
    <property type="nucleotide sequence ID" value="NZ_CP064787.1"/>
</dbReference>
<dbReference type="AlphaFoldDB" id="A0A897MWM3"/>
<evidence type="ECO:0000256" key="1">
    <source>
        <dbReference type="SAM" id="Phobius"/>
    </source>
</evidence>
<keyword evidence="1" id="KW-0812">Transmembrane</keyword>
<feature type="domain" description="PAC" evidence="2">
    <location>
        <begin position="294"/>
        <end position="344"/>
    </location>
</feature>
<keyword evidence="1" id="KW-1133">Transmembrane helix</keyword>
<feature type="transmembrane region" description="Helical" evidence="1">
    <location>
        <begin position="108"/>
        <end position="125"/>
    </location>
</feature>
<evidence type="ECO:0000313" key="4">
    <source>
        <dbReference type="Proteomes" id="UP000663525"/>
    </source>
</evidence>
<dbReference type="Pfam" id="PF13188">
    <property type="entry name" value="PAS_8"/>
    <property type="match status" value="1"/>
</dbReference>
<dbReference type="GeneID" id="68854281"/>
<dbReference type="EMBL" id="CP064787">
    <property type="protein sequence ID" value="QSG04992.1"/>
    <property type="molecule type" value="Genomic_DNA"/>
</dbReference>
<dbReference type="Gene3D" id="3.30.450.20">
    <property type="entry name" value="PAS domain"/>
    <property type="match status" value="1"/>
</dbReference>
<dbReference type="InterPro" id="IPR031621">
    <property type="entry name" value="HisKA_7TM"/>
</dbReference>
<keyword evidence="3" id="KW-0808">Transferase</keyword>
<keyword evidence="1" id="KW-0472">Membrane</keyword>
<dbReference type="SUPFAM" id="SSF55785">
    <property type="entry name" value="PYP-like sensor domain (PAS domain)"/>
    <property type="match status" value="1"/>
</dbReference>
<dbReference type="PROSITE" id="PS50113">
    <property type="entry name" value="PAC"/>
    <property type="match status" value="1"/>
</dbReference>
<dbReference type="InterPro" id="IPR000014">
    <property type="entry name" value="PAS"/>
</dbReference>
<keyword evidence="3" id="KW-0418">Kinase</keyword>
<proteinExistence type="predicted"/>
<dbReference type="InterPro" id="IPR035965">
    <property type="entry name" value="PAS-like_dom_sf"/>
</dbReference>
<dbReference type="InterPro" id="IPR000700">
    <property type="entry name" value="PAS-assoc_C"/>
</dbReference>
<dbReference type="NCBIfam" id="TIGR00229">
    <property type="entry name" value="sensory_box"/>
    <property type="match status" value="1"/>
</dbReference>
<evidence type="ECO:0000313" key="3">
    <source>
        <dbReference type="EMBL" id="QSG04992.1"/>
    </source>
</evidence>
<feature type="transmembrane region" description="Helical" evidence="1">
    <location>
        <begin position="178"/>
        <end position="196"/>
    </location>
</feature>
<dbReference type="GO" id="GO:0016301">
    <property type="term" value="F:kinase activity"/>
    <property type="evidence" value="ECO:0007669"/>
    <property type="project" value="UniProtKB-KW"/>
</dbReference>
<dbReference type="Proteomes" id="UP000663525">
    <property type="component" value="Chromosome"/>
</dbReference>
<gene>
    <name evidence="3" type="ORF">HSR121_0637</name>
</gene>
<reference evidence="3" key="1">
    <citation type="submission" date="2020-11" db="EMBL/GenBank/DDBJ databases">
        <title>Carbohydrate-dependent, anaerobic sulfur respiration: A novel catabolism in halophilic archaea.</title>
        <authorList>
            <person name="Sorokin D.Y."/>
            <person name="Messina E."/>
            <person name="Smedile F."/>
            <person name="La Cono V."/>
            <person name="Hallsworth J.E."/>
            <person name="Yakimov M.M."/>
        </authorList>
    </citation>
    <scope>NUCLEOTIDE SEQUENCE</scope>
    <source>
        <strain evidence="3">HSR12-1</strain>
    </source>
</reference>
<feature type="transmembrane region" description="Helical" evidence="1">
    <location>
        <begin position="38"/>
        <end position="56"/>
    </location>
</feature>
<organism evidence="3 4">
    <name type="scientific">Halapricum desulfuricans</name>
    <dbReference type="NCBI Taxonomy" id="2841257"/>
    <lineage>
        <taxon>Archaea</taxon>
        <taxon>Methanobacteriati</taxon>
        <taxon>Methanobacteriota</taxon>
        <taxon>Stenosarchaea group</taxon>
        <taxon>Halobacteria</taxon>
        <taxon>Halobacteriales</taxon>
        <taxon>Haloarculaceae</taxon>
        <taxon>Halapricum</taxon>
    </lineage>
</organism>